<dbReference type="AlphaFoldDB" id="A0A1W1D636"/>
<gene>
    <name evidence="1" type="ORF">MNB_SUP05-10-861</name>
</gene>
<protein>
    <submittedName>
        <fullName evidence="1">Uncharacterized protein</fullName>
    </submittedName>
</protein>
<proteinExistence type="predicted"/>
<dbReference type="EMBL" id="FPHQ01000042">
    <property type="protein sequence ID" value="SFV76095.1"/>
    <property type="molecule type" value="Genomic_DNA"/>
</dbReference>
<organism evidence="1">
    <name type="scientific">hydrothermal vent metagenome</name>
    <dbReference type="NCBI Taxonomy" id="652676"/>
    <lineage>
        <taxon>unclassified sequences</taxon>
        <taxon>metagenomes</taxon>
        <taxon>ecological metagenomes</taxon>
    </lineage>
</organism>
<reference evidence="1" key="1">
    <citation type="submission" date="2016-10" db="EMBL/GenBank/DDBJ databases">
        <authorList>
            <person name="de Groot N.N."/>
        </authorList>
    </citation>
    <scope>NUCLEOTIDE SEQUENCE</scope>
</reference>
<sequence length="68" mass="7882">MIVSYVYFDNKQGLQKPKSTLIVISEPEIEQAVEIIPVVIAPIQSKHKRPQMLENLDEVMQTYNRENP</sequence>
<name>A0A1W1D636_9ZZZZ</name>
<accession>A0A1W1D636</accession>
<evidence type="ECO:0000313" key="1">
    <source>
        <dbReference type="EMBL" id="SFV76095.1"/>
    </source>
</evidence>